<dbReference type="PANTHER" id="PTHR30055:SF151">
    <property type="entry name" value="TRANSCRIPTIONAL REGULATORY PROTEIN"/>
    <property type="match status" value="1"/>
</dbReference>
<dbReference type="PANTHER" id="PTHR30055">
    <property type="entry name" value="HTH-TYPE TRANSCRIPTIONAL REGULATOR RUTR"/>
    <property type="match status" value="1"/>
</dbReference>
<dbReference type="InterPro" id="IPR004111">
    <property type="entry name" value="Repressor_TetR_C"/>
</dbReference>
<dbReference type="EMBL" id="JABBYC010000071">
    <property type="protein sequence ID" value="MBL0888676.1"/>
    <property type="molecule type" value="Genomic_DNA"/>
</dbReference>
<evidence type="ECO:0000256" key="1">
    <source>
        <dbReference type="ARBA" id="ARBA00022491"/>
    </source>
</evidence>
<keyword evidence="4" id="KW-0804">Transcription</keyword>
<dbReference type="Proteomes" id="UP000675409">
    <property type="component" value="Unassembled WGS sequence"/>
</dbReference>
<evidence type="ECO:0000313" key="8">
    <source>
        <dbReference type="Proteomes" id="UP000675409"/>
    </source>
</evidence>
<evidence type="ECO:0000256" key="4">
    <source>
        <dbReference type="ARBA" id="ARBA00023163"/>
    </source>
</evidence>
<accession>A0ABS1LQV7</accession>
<reference evidence="7 8" key="1">
    <citation type="journal article" date="2021" name="Arch. Microbiol.">
        <title>Myceligenerans indicum sp. nov., an actinobacterium isolated from mangrove sediment of Sundarbans, India.</title>
        <authorList>
            <person name="Asha K."/>
            <person name="Bhadury P."/>
        </authorList>
    </citation>
    <scope>NUCLEOTIDE SEQUENCE [LARGE SCALE GENOMIC DNA]</scope>
    <source>
        <strain evidence="7 8">I2</strain>
    </source>
</reference>
<dbReference type="InterPro" id="IPR001647">
    <property type="entry name" value="HTH_TetR"/>
</dbReference>
<dbReference type="Pfam" id="PF02909">
    <property type="entry name" value="TetR_C_1"/>
    <property type="match status" value="1"/>
</dbReference>
<feature type="domain" description="HTH tetR-type" evidence="6">
    <location>
        <begin position="16"/>
        <end position="76"/>
    </location>
</feature>
<dbReference type="InterPro" id="IPR050109">
    <property type="entry name" value="HTH-type_TetR-like_transc_reg"/>
</dbReference>
<keyword evidence="8" id="KW-1185">Reference proteome</keyword>
<proteinExistence type="predicted"/>
<protein>
    <submittedName>
        <fullName evidence="7">TetR family transcriptional regulator</fullName>
    </submittedName>
</protein>
<name>A0ABS1LQV7_9MICO</name>
<keyword evidence="1" id="KW-0678">Repressor</keyword>
<evidence type="ECO:0000256" key="2">
    <source>
        <dbReference type="ARBA" id="ARBA00023015"/>
    </source>
</evidence>
<dbReference type="Pfam" id="PF00440">
    <property type="entry name" value="TetR_N"/>
    <property type="match status" value="1"/>
</dbReference>
<sequence length="226" mass="24257">MAASSGPGTRGTPRARLNRELVVAAAIDLADAGGVEAVSMRRLATHLGVDPMSLYRHVDGKEALLEAMIDAVIARIDPVTDAGGWRTNARATMLAARATMSRHPWTAQLRKARLTPTPAELRHLDALVGILRDGGFDLELVHHAIHALGSRILGFSQDLYDDSEQATPEEMSAQTQAFQALGTPHLAELTAAVSGHDGLGGCDDDAEFVFALDLTLEGLERRRRPQ</sequence>
<dbReference type="PROSITE" id="PS50977">
    <property type="entry name" value="HTH_TETR_2"/>
    <property type="match status" value="1"/>
</dbReference>
<gene>
    <name evidence="7" type="ORF">HGK34_20745</name>
</gene>
<dbReference type="InterPro" id="IPR003012">
    <property type="entry name" value="Tet_transcr_reg_TetR"/>
</dbReference>
<keyword evidence="2" id="KW-0805">Transcription regulation</keyword>
<evidence type="ECO:0000256" key="3">
    <source>
        <dbReference type="ARBA" id="ARBA00023125"/>
    </source>
</evidence>
<evidence type="ECO:0000256" key="5">
    <source>
        <dbReference type="PROSITE-ProRule" id="PRU00335"/>
    </source>
</evidence>
<dbReference type="PRINTS" id="PR00400">
    <property type="entry name" value="TETREPRESSOR"/>
</dbReference>
<feature type="DNA-binding region" description="H-T-H motif" evidence="5">
    <location>
        <begin position="39"/>
        <end position="58"/>
    </location>
</feature>
<dbReference type="InterPro" id="IPR036271">
    <property type="entry name" value="Tet_transcr_reg_TetR-rel_C_sf"/>
</dbReference>
<dbReference type="Gene3D" id="1.10.357.10">
    <property type="entry name" value="Tetracycline Repressor, domain 2"/>
    <property type="match status" value="1"/>
</dbReference>
<evidence type="ECO:0000259" key="6">
    <source>
        <dbReference type="PROSITE" id="PS50977"/>
    </source>
</evidence>
<organism evidence="7 8">
    <name type="scientific">Myceligenerans indicum</name>
    <dbReference type="NCBI Taxonomy" id="2593663"/>
    <lineage>
        <taxon>Bacteria</taxon>
        <taxon>Bacillati</taxon>
        <taxon>Actinomycetota</taxon>
        <taxon>Actinomycetes</taxon>
        <taxon>Micrococcales</taxon>
        <taxon>Promicromonosporaceae</taxon>
        <taxon>Myceligenerans</taxon>
    </lineage>
</organism>
<dbReference type="RefSeq" id="WP_201851040.1">
    <property type="nucleotide sequence ID" value="NZ_JABBYC010000071.1"/>
</dbReference>
<keyword evidence="3 5" id="KW-0238">DNA-binding</keyword>
<comment type="caution">
    <text evidence="7">The sequence shown here is derived from an EMBL/GenBank/DDBJ whole genome shotgun (WGS) entry which is preliminary data.</text>
</comment>
<dbReference type="InterPro" id="IPR009057">
    <property type="entry name" value="Homeodomain-like_sf"/>
</dbReference>
<dbReference type="SUPFAM" id="SSF46689">
    <property type="entry name" value="Homeodomain-like"/>
    <property type="match status" value="1"/>
</dbReference>
<dbReference type="SUPFAM" id="SSF48498">
    <property type="entry name" value="Tetracyclin repressor-like, C-terminal domain"/>
    <property type="match status" value="1"/>
</dbReference>
<evidence type="ECO:0000313" key="7">
    <source>
        <dbReference type="EMBL" id="MBL0888676.1"/>
    </source>
</evidence>